<protein>
    <submittedName>
        <fullName evidence="1">Uncharacterized protein</fullName>
    </submittedName>
</protein>
<name>A0ABS8VCT8_DATST</name>
<dbReference type="EMBL" id="JACEIK010004259">
    <property type="protein sequence ID" value="MCD9644838.1"/>
    <property type="molecule type" value="Genomic_DNA"/>
</dbReference>
<evidence type="ECO:0000313" key="2">
    <source>
        <dbReference type="Proteomes" id="UP000823775"/>
    </source>
</evidence>
<keyword evidence="2" id="KW-1185">Reference proteome</keyword>
<evidence type="ECO:0000313" key="1">
    <source>
        <dbReference type="EMBL" id="MCD9644838.1"/>
    </source>
</evidence>
<comment type="caution">
    <text evidence="1">The sequence shown here is derived from an EMBL/GenBank/DDBJ whole genome shotgun (WGS) entry which is preliminary data.</text>
</comment>
<gene>
    <name evidence="1" type="ORF">HAX54_033287</name>
</gene>
<proteinExistence type="predicted"/>
<dbReference type="Proteomes" id="UP000823775">
    <property type="component" value="Unassembled WGS sequence"/>
</dbReference>
<reference evidence="1 2" key="1">
    <citation type="journal article" date="2021" name="BMC Genomics">
        <title>Datura genome reveals duplications of psychoactive alkaloid biosynthetic genes and high mutation rate following tissue culture.</title>
        <authorList>
            <person name="Rajewski A."/>
            <person name="Carter-House D."/>
            <person name="Stajich J."/>
            <person name="Litt A."/>
        </authorList>
    </citation>
    <scope>NUCLEOTIDE SEQUENCE [LARGE SCALE GENOMIC DNA]</scope>
    <source>
        <strain evidence="1">AR-01</strain>
    </source>
</reference>
<organism evidence="1 2">
    <name type="scientific">Datura stramonium</name>
    <name type="common">Jimsonweed</name>
    <name type="synonym">Common thornapple</name>
    <dbReference type="NCBI Taxonomy" id="4076"/>
    <lineage>
        <taxon>Eukaryota</taxon>
        <taxon>Viridiplantae</taxon>
        <taxon>Streptophyta</taxon>
        <taxon>Embryophyta</taxon>
        <taxon>Tracheophyta</taxon>
        <taxon>Spermatophyta</taxon>
        <taxon>Magnoliopsida</taxon>
        <taxon>eudicotyledons</taxon>
        <taxon>Gunneridae</taxon>
        <taxon>Pentapetalae</taxon>
        <taxon>asterids</taxon>
        <taxon>lamiids</taxon>
        <taxon>Solanales</taxon>
        <taxon>Solanaceae</taxon>
        <taxon>Solanoideae</taxon>
        <taxon>Datureae</taxon>
        <taxon>Datura</taxon>
    </lineage>
</organism>
<accession>A0ABS8VCT8</accession>
<sequence>MKKARKWHEGKRRWHGTKEIAVSMPVVARQWHSGRQMRLGNSAGRGRGVAVKDKQLAPSLGAHGCSRTRALVLARIQADTWRRQLGSFLVVVKNSLSQAGGLDCRMASEKLRQKPIAGVESAPVTPTMIRPCHGGQLGRSSP</sequence>